<dbReference type="PANTHER" id="PTHR24412:SF441">
    <property type="entry name" value="KELCH-LIKE PROTEIN 28"/>
    <property type="match status" value="1"/>
</dbReference>
<dbReference type="SMART" id="SM00612">
    <property type="entry name" value="Kelch"/>
    <property type="match status" value="2"/>
</dbReference>
<sequence length="96" mass="10367">MLPNYYVTNVVEAYDPQTDTWSTMSPMPTSRSQMGIAVADGKIYVIGGYAQGYLSNRLEVYDPQTDTWSVRSSMPSSRDFLGAAAVAGKIYAIGGG</sequence>
<evidence type="ECO:0000256" key="2">
    <source>
        <dbReference type="ARBA" id="ARBA00022737"/>
    </source>
</evidence>
<proteinExistence type="predicted"/>
<name>X1R3F2_9ZZZZ</name>
<dbReference type="InterPro" id="IPR006652">
    <property type="entry name" value="Kelch_1"/>
</dbReference>
<dbReference type="Gene3D" id="2.120.10.80">
    <property type="entry name" value="Kelch-type beta propeller"/>
    <property type="match status" value="1"/>
</dbReference>
<organism evidence="3">
    <name type="scientific">marine sediment metagenome</name>
    <dbReference type="NCBI Taxonomy" id="412755"/>
    <lineage>
        <taxon>unclassified sequences</taxon>
        <taxon>metagenomes</taxon>
        <taxon>ecological metagenomes</taxon>
    </lineage>
</organism>
<evidence type="ECO:0000313" key="3">
    <source>
        <dbReference type="EMBL" id="GAI75277.1"/>
    </source>
</evidence>
<dbReference type="PANTHER" id="PTHR24412">
    <property type="entry name" value="KELCH PROTEIN"/>
    <property type="match status" value="1"/>
</dbReference>
<gene>
    <name evidence="3" type="ORF">S12H4_22392</name>
</gene>
<protein>
    <recommendedName>
        <fullName evidence="4">Kelch repeat-containing protein</fullName>
    </recommendedName>
</protein>
<evidence type="ECO:0008006" key="4">
    <source>
        <dbReference type="Google" id="ProtNLM"/>
    </source>
</evidence>
<feature type="non-terminal residue" evidence="3">
    <location>
        <position position="96"/>
    </location>
</feature>
<keyword evidence="2" id="KW-0677">Repeat</keyword>
<dbReference type="InterPro" id="IPR015915">
    <property type="entry name" value="Kelch-typ_b-propeller"/>
</dbReference>
<comment type="caution">
    <text evidence="3">The sequence shown here is derived from an EMBL/GenBank/DDBJ whole genome shotgun (WGS) entry which is preliminary data.</text>
</comment>
<keyword evidence="1" id="KW-0880">Kelch repeat</keyword>
<evidence type="ECO:0000256" key="1">
    <source>
        <dbReference type="ARBA" id="ARBA00022441"/>
    </source>
</evidence>
<dbReference type="Pfam" id="PF01344">
    <property type="entry name" value="Kelch_1"/>
    <property type="match status" value="2"/>
</dbReference>
<accession>X1R3F2</accession>
<dbReference type="AlphaFoldDB" id="X1R3F2"/>
<dbReference type="EMBL" id="BARW01011669">
    <property type="protein sequence ID" value="GAI75277.1"/>
    <property type="molecule type" value="Genomic_DNA"/>
</dbReference>
<dbReference type="SUPFAM" id="SSF117281">
    <property type="entry name" value="Kelch motif"/>
    <property type="match status" value="1"/>
</dbReference>
<reference evidence="3" key="1">
    <citation type="journal article" date="2014" name="Front. Microbiol.">
        <title>High frequency of phylogenetically diverse reductive dehalogenase-homologous genes in deep subseafloor sedimentary metagenomes.</title>
        <authorList>
            <person name="Kawai M."/>
            <person name="Futagami T."/>
            <person name="Toyoda A."/>
            <person name="Takaki Y."/>
            <person name="Nishi S."/>
            <person name="Hori S."/>
            <person name="Arai W."/>
            <person name="Tsubouchi T."/>
            <person name="Morono Y."/>
            <person name="Uchiyama I."/>
            <person name="Ito T."/>
            <person name="Fujiyama A."/>
            <person name="Inagaki F."/>
            <person name="Takami H."/>
        </authorList>
    </citation>
    <scope>NUCLEOTIDE SEQUENCE</scope>
    <source>
        <strain evidence="3">Expedition CK06-06</strain>
    </source>
</reference>